<organism evidence="2 3">
    <name type="scientific">Mucilaginibacter agri</name>
    <dbReference type="NCBI Taxonomy" id="2695265"/>
    <lineage>
        <taxon>Bacteria</taxon>
        <taxon>Pseudomonadati</taxon>
        <taxon>Bacteroidota</taxon>
        <taxon>Sphingobacteriia</taxon>
        <taxon>Sphingobacteriales</taxon>
        <taxon>Sphingobacteriaceae</taxon>
        <taxon>Mucilaginibacter</taxon>
    </lineage>
</organism>
<reference evidence="2" key="1">
    <citation type="submission" date="2020-01" db="EMBL/GenBank/DDBJ databases">
        <authorList>
            <person name="Seo Y.L."/>
        </authorList>
    </citation>
    <scope>NUCLEOTIDE SEQUENCE</scope>
    <source>
        <strain evidence="2">R11</strain>
    </source>
</reference>
<name>A0A965ZEF6_9SPHI</name>
<dbReference type="InterPro" id="IPR025665">
    <property type="entry name" value="Beta-barrel_OMP_2"/>
</dbReference>
<dbReference type="Proteomes" id="UP000638732">
    <property type="component" value="Unassembled WGS sequence"/>
</dbReference>
<accession>A0A965ZEF6</accession>
<dbReference type="RefSeq" id="WP_166584516.1">
    <property type="nucleotide sequence ID" value="NZ_WWEO01000038.1"/>
</dbReference>
<evidence type="ECO:0000259" key="1">
    <source>
        <dbReference type="Pfam" id="PF13568"/>
    </source>
</evidence>
<dbReference type="Gene3D" id="2.40.160.20">
    <property type="match status" value="1"/>
</dbReference>
<dbReference type="AlphaFoldDB" id="A0A965ZEF6"/>
<protein>
    <submittedName>
        <fullName evidence="2">Outer membrane beta-barrel protein</fullName>
    </submittedName>
</protein>
<feature type="domain" description="Outer membrane protein beta-barrel" evidence="1">
    <location>
        <begin position="54"/>
        <end position="220"/>
    </location>
</feature>
<dbReference type="EMBL" id="WWEO01000038">
    <property type="protein sequence ID" value="NCD68489.1"/>
    <property type="molecule type" value="Genomic_DNA"/>
</dbReference>
<sequence>MIRAGYLIVFLLVICTCKSWAQYTIVPSWGGGADQQDLSFGFTFQYVNSDFKIVKKPDWQTAVPPSNINPFSYNGRLTSISSSSVPGFGIGFITRYSFTEHLEVRTTPQLVFSDKSISYTYDDDKSTSKTVSTTSVDVPLSLKFKSDRIGDFRMYVLGGVKTSFAISKKPDDVDAALDDKKVKMGRNYNAWEAGFGCDIYFEYFKLSPELKFSNSFGNVLQAEPAVGNKPANPFSSPISKLFLHTISFSLYFE</sequence>
<reference evidence="2" key="2">
    <citation type="submission" date="2020-10" db="EMBL/GenBank/DDBJ databases">
        <title>Mucilaginibacter sp. nov., isolated from soil.</title>
        <authorList>
            <person name="Jeon C.O."/>
        </authorList>
    </citation>
    <scope>NUCLEOTIDE SEQUENCE</scope>
    <source>
        <strain evidence="2">R11</strain>
    </source>
</reference>
<keyword evidence="3" id="KW-1185">Reference proteome</keyword>
<dbReference type="Pfam" id="PF13568">
    <property type="entry name" value="OMP_b-brl_2"/>
    <property type="match status" value="1"/>
</dbReference>
<evidence type="ECO:0000313" key="3">
    <source>
        <dbReference type="Proteomes" id="UP000638732"/>
    </source>
</evidence>
<evidence type="ECO:0000313" key="2">
    <source>
        <dbReference type="EMBL" id="NCD68489.1"/>
    </source>
</evidence>
<gene>
    <name evidence="2" type="ORF">GSY63_03885</name>
</gene>
<comment type="caution">
    <text evidence="2">The sequence shown here is derived from an EMBL/GenBank/DDBJ whole genome shotgun (WGS) entry which is preliminary data.</text>
</comment>
<proteinExistence type="predicted"/>